<proteinExistence type="predicted"/>
<keyword evidence="3" id="KW-1185">Reference proteome</keyword>
<evidence type="ECO:0000256" key="1">
    <source>
        <dbReference type="SAM" id="Phobius"/>
    </source>
</evidence>
<accession>A0AAN7ULV7</accession>
<organism evidence="2 3">
    <name type="scientific">Xylaria bambusicola</name>
    <dbReference type="NCBI Taxonomy" id="326684"/>
    <lineage>
        <taxon>Eukaryota</taxon>
        <taxon>Fungi</taxon>
        <taxon>Dikarya</taxon>
        <taxon>Ascomycota</taxon>
        <taxon>Pezizomycotina</taxon>
        <taxon>Sordariomycetes</taxon>
        <taxon>Xylariomycetidae</taxon>
        <taxon>Xylariales</taxon>
        <taxon>Xylariaceae</taxon>
        <taxon>Xylaria</taxon>
    </lineage>
</organism>
<protein>
    <submittedName>
        <fullName evidence="2">Uncharacterized protein</fullName>
    </submittedName>
</protein>
<name>A0AAN7ULV7_9PEZI</name>
<sequence>MRSGAEQRDDRIRSSRSINGSISRHIRHDVIAKHRKGKRIRGGITHLVLRGFLALVYTTLILRIPGFEPALGFASEIAHLAPHPPLIERYLEVPGKICRSIMKMAVNLFSARVYGQNFSLALSVSMS</sequence>
<comment type="caution">
    <text evidence="2">The sequence shown here is derived from an EMBL/GenBank/DDBJ whole genome shotgun (WGS) entry which is preliminary data.</text>
</comment>
<reference evidence="2 3" key="1">
    <citation type="submission" date="2023-10" db="EMBL/GenBank/DDBJ databases">
        <title>Draft genome sequence of Xylaria bambusicola isolate GMP-LS, the root and basal stem rot pathogen of sugarcane in Indonesia.</title>
        <authorList>
            <person name="Selvaraj P."/>
            <person name="Muralishankar V."/>
            <person name="Muruganantham S."/>
            <person name="Sp S."/>
            <person name="Haryani S."/>
            <person name="Lau K.J.X."/>
            <person name="Naqvi N.I."/>
        </authorList>
    </citation>
    <scope>NUCLEOTIDE SEQUENCE [LARGE SCALE GENOMIC DNA]</scope>
    <source>
        <strain evidence="2">GMP-LS</strain>
    </source>
</reference>
<feature type="transmembrane region" description="Helical" evidence="1">
    <location>
        <begin position="43"/>
        <end position="64"/>
    </location>
</feature>
<evidence type="ECO:0000313" key="3">
    <source>
        <dbReference type="Proteomes" id="UP001305414"/>
    </source>
</evidence>
<evidence type="ECO:0000313" key="2">
    <source>
        <dbReference type="EMBL" id="KAK5635155.1"/>
    </source>
</evidence>
<dbReference type="AlphaFoldDB" id="A0AAN7ULV7"/>
<keyword evidence="1" id="KW-1133">Transmembrane helix</keyword>
<keyword evidence="1" id="KW-0812">Transmembrane</keyword>
<dbReference type="Proteomes" id="UP001305414">
    <property type="component" value="Unassembled WGS sequence"/>
</dbReference>
<dbReference type="EMBL" id="JAWHQM010000049">
    <property type="protein sequence ID" value="KAK5635155.1"/>
    <property type="molecule type" value="Genomic_DNA"/>
</dbReference>
<keyword evidence="1" id="KW-0472">Membrane</keyword>
<gene>
    <name evidence="2" type="ORF">RRF57_010867</name>
</gene>